<accession>A0A9W8B7S2</accession>
<feature type="transmembrane region" description="Helical" evidence="1">
    <location>
        <begin position="47"/>
        <end position="67"/>
    </location>
</feature>
<feature type="transmembrane region" description="Helical" evidence="1">
    <location>
        <begin position="20"/>
        <end position="41"/>
    </location>
</feature>
<protein>
    <submittedName>
        <fullName evidence="2">Uncharacterized protein</fullName>
    </submittedName>
</protein>
<evidence type="ECO:0000313" key="2">
    <source>
        <dbReference type="EMBL" id="KAJ1978150.1"/>
    </source>
</evidence>
<dbReference type="EMBL" id="JANBQB010000295">
    <property type="protein sequence ID" value="KAJ1978150.1"/>
    <property type="molecule type" value="Genomic_DNA"/>
</dbReference>
<organism evidence="2 3">
    <name type="scientific">Dimargaris verticillata</name>
    <dbReference type="NCBI Taxonomy" id="2761393"/>
    <lineage>
        <taxon>Eukaryota</taxon>
        <taxon>Fungi</taxon>
        <taxon>Fungi incertae sedis</taxon>
        <taxon>Zoopagomycota</taxon>
        <taxon>Kickxellomycotina</taxon>
        <taxon>Dimargaritomycetes</taxon>
        <taxon>Dimargaritales</taxon>
        <taxon>Dimargaritaceae</taxon>
        <taxon>Dimargaris</taxon>
    </lineage>
</organism>
<evidence type="ECO:0000256" key="1">
    <source>
        <dbReference type="SAM" id="Phobius"/>
    </source>
</evidence>
<gene>
    <name evidence="2" type="ORF">H4R34_003316</name>
</gene>
<name>A0A9W8B7S2_9FUNG</name>
<keyword evidence="1" id="KW-0472">Membrane</keyword>
<dbReference type="Proteomes" id="UP001151582">
    <property type="component" value="Unassembled WGS sequence"/>
</dbReference>
<comment type="caution">
    <text evidence="2">The sequence shown here is derived from an EMBL/GenBank/DDBJ whole genome shotgun (WGS) entry which is preliminary data.</text>
</comment>
<reference evidence="2" key="1">
    <citation type="submission" date="2022-07" db="EMBL/GenBank/DDBJ databases">
        <title>Phylogenomic reconstructions and comparative analyses of Kickxellomycotina fungi.</title>
        <authorList>
            <person name="Reynolds N.K."/>
            <person name="Stajich J.E."/>
            <person name="Barry K."/>
            <person name="Grigoriev I.V."/>
            <person name="Crous P."/>
            <person name="Smith M.E."/>
        </authorList>
    </citation>
    <scope>NUCLEOTIDE SEQUENCE</scope>
    <source>
        <strain evidence="2">RSA 567</strain>
    </source>
</reference>
<evidence type="ECO:0000313" key="3">
    <source>
        <dbReference type="Proteomes" id="UP001151582"/>
    </source>
</evidence>
<keyword evidence="3" id="KW-1185">Reference proteome</keyword>
<proteinExistence type="predicted"/>
<keyword evidence="1" id="KW-1133">Transmembrane helix</keyword>
<dbReference type="AlphaFoldDB" id="A0A9W8B7S2"/>
<dbReference type="OrthoDB" id="5594281at2759"/>
<sequence>MDKLNAVVNQTKVSRARTIILAALLFLSVAALVVGVLGLVFRPKKKYLYYVGFGFGFWVVLLLTFYYQYRKRHVPLTQGPPLAPPPQAPLYDAYGRPLPYGYHQGTPVSQPPPAAYPV</sequence>
<keyword evidence="1" id="KW-0812">Transmembrane</keyword>